<dbReference type="Gene3D" id="2.40.70.10">
    <property type="entry name" value="Acid Proteases"/>
    <property type="match status" value="1"/>
</dbReference>
<evidence type="ECO:0000313" key="3">
    <source>
        <dbReference type="Proteomes" id="UP000183447"/>
    </source>
</evidence>
<dbReference type="Proteomes" id="UP000183447">
    <property type="component" value="Unassembled WGS sequence"/>
</dbReference>
<protein>
    <submittedName>
        <fullName evidence="2">Aspartyl protease family protein</fullName>
    </submittedName>
</protein>
<dbReference type="CDD" id="cd05483">
    <property type="entry name" value="retropepsin_like_bacteria"/>
    <property type="match status" value="1"/>
</dbReference>
<dbReference type="RefSeq" id="WP_177282570.1">
    <property type="nucleotide sequence ID" value="NZ_FPKU01000003.1"/>
</dbReference>
<dbReference type="GO" id="GO:0004190">
    <property type="term" value="F:aspartic-type endopeptidase activity"/>
    <property type="evidence" value="ECO:0007669"/>
    <property type="project" value="InterPro"/>
</dbReference>
<gene>
    <name evidence="2" type="ORF">SAMN02983003_2993</name>
</gene>
<feature type="transmembrane region" description="Helical" evidence="1">
    <location>
        <begin position="35"/>
        <end position="52"/>
    </location>
</feature>
<dbReference type="InterPro" id="IPR001969">
    <property type="entry name" value="Aspartic_peptidase_AS"/>
</dbReference>
<dbReference type="GO" id="GO:0006508">
    <property type="term" value="P:proteolysis"/>
    <property type="evidence" value="ECO:0007669"/>
    <property type="project" value="UniProtKB-KW"/>
</dbReference>
<feature type="transmembrane region" description="Helical" evidence="1">
    <location>
        <begin position="64"/>
        <end position="80"/>
    </location>
</feature>
<keyword evidence="1" id="KW-0812">Transmembrane</keyword>
<evidence type="ECO:0000313" key="2">
    <source>
        <dbReference type="EMBL" id="SFZ85821.1"/>
    </source>
</evidence>
<evidence type="ECO:0000256" key="1">
    <source>
        <dbReference type="SAM" id="Phobius"/>
    </source>
</evidence>
<dbReference type="SUPFAM" id="SSF50630">
    <property type="entry name" value="Acid proteases"/>
    <property type="match status" value="1"/>
</dbReference>
<sequence length="228" mass="23791">MLFIGVALLVAVGLAFVISSDAGSYVGLTEQQTGALIPLVILLIVFAGGAFGRRQRLGEMVGNLLAWGGIFTVVLVGYSYRDDLQGAAARVFGELMPGRAIIDQTTGNVTFRAGRDGHFLVDASVNGAPMTLLFDTGASAVVLTHADAEAAGIDVDALRYNVPVSTANGTGRAASIVLERVDVGGIARNRVRAFVAEDGALQTSLLGMSFLETLRRYSVSSNALELEG</sequence>
<name>A0A1K2I0A2_9HYPH</name>
<dbReference type="AlphaFoldDB" id="A0A1K2I0A2"/>
<dbReference type="EMBL" id="FPKU01000003">
    <property type="protein sequence ID" value="SFZ85821.1"/>
    <property type="molecule type" value="Genomic_DNA"/>
</dbReference>
<organism evidence="2 3">
    <name type="scientific">Devosia enhydra</name>
    <dbReference type="NCBI Taxonomy" id="665118"/>
    <lineage>
        <taxon>Bacteria</taxon>
        <taxon>Pseudomonadati</taxon>
        <taxon>Pseudomonadota</taxon>
        <taxon>Alphaproteobacteria</taxon>
        <taxon>Hyphomicrobiales</taxon>
        <taxon>Devosiaceae</taxon>
        <taxon>Devosia</taxon>
    </lineage>
</organism>
<keyword evidence="2" id="KW-0378">Hydrolase</keyword>
<keyword evidence="1" id="KW-0472">Membrane</keyword>
<accession>A0A1K2I0A2</accession>
<dbReference type="InterPro" id="IPR021109">
    <property type="entry name" value="Peptidase_aspartic_dom_sf"/>
</dbReference>
<dbReference type="NCBIfam" id="TIGR02281">
    <property type="entry name" value="clan_AA_DTGA"/>
    <property type="match status" value="1"/>
</dbReference>
<dbReference type="STRING" id="665118.SAMN02983003_2993"/>
<dbReference type="InterPro" id="IPR011969">
    <property type="entry name" value="Clan_AA_Asp_peptidase_C"/>
</dbReference>
<keyword evidence="3" id="KW-1185">Reference proteome</keyword>
<dbReference type="PROSITE" id="PS00141">
    <property type="entry name" value="ASP_PROTEASE"/>
    <property type="match status" value="1"/>
</dbReference>
<reference evidence="2 3" key="1">
    <citation type="submission" date="2016-11" db="EMBL/GenBank/DDBJ databases">
        <authorList>
            <person name="Jaros S."/>
            <person name="Januszkiewicz K."/>
            <person name="Wedrychowicz H."/>
        </authorList>
    </citation>
    <scope>NUCLEOTIDE SEQUENCE [LARGE SCALE GENOMIC DNA]</scope>
    <source>
        <strain evidence="2 3">ATCC 23634</strain>
    </source>
</reference>
<keyword evidence="1" id="KW-1133">Transmembrane helix</keyword>
<keyword evidence="2" id="KW-0645">Protease</keyword>
<proteinExistence type="predicted"/>
<dbReference type="Pfam" id="PF13975">
    <property type="entry name" value="gag-asp_proteas"/>
    <property type="match status" value="1"/>
</dbReference>
<dbReference type="InterPro" id="IPR034122">
    <property type="entry name" value="Retropepsin-like_bacterial"/>
</dbReference>